<sequence>YCRVFADIYFQQSVQIQLHLLNPVAAPLITLRPACFRPRRACKVTWKDQINFKQVCDMMILKHLLNRIKRTSIITKV</sequence>
<dbReference type="EMBL" id="REGN01000816">
    <property type="protein sequence ID" value="RNA38830.1"/>
    <property type="molecule type" value="Genomic_DNA"/>
</dbReference>
<evidence type="ECO:0000313" key="1">
    <source>
        <dbReference type="EMBL" id="RNA38830.1"/>
    </source>
</evidence>
<gene>
    <name evidence="1" type="ORF">BpHYR1_008854</name>
</gene>
<protein>
    <submittedName>
        <fullName evidence="1">Uncharacterized protein</fullName>
    </submittedName>
</protein>
<organism evidence="1 2">
    <name type="scientific">Brachionus plicatilis</name>
    <name type="common">Marine rotifer</name>
    <name type="synonym">Brachionus muelleri</name>
    <dbReference type="NCBI Taxonomy" id="10195"/>
    <lineage>
        <taxon>Eukaryota</taxon>
        <taxon>Metazoa</taxon>
        <taxon>Spiralia</taxon>
        <taxon>Gnathifera</taxon>
        <taxon>Rotifera</taxon>
        <taxon>Eurotatoria</taxon>
        <taxon>Monogononta</taxon>
        <taxon>Pseudotrocha</taxon>
        <taxon>Ploima</taxon>
        <taxon>Brachionidae</taxon>
        <taxon>Brachionus</taxon>
    </lineage>
</organism>
<dbReference type="AlphaFoldDB" id="A0A3M7ST84"/>
<comment type="caution">
    <text evidence="1">The sequence shown here is derived from an EMBL/GenBank/DDBJ whole genome shotgun (WGS) entry which is preliminary data.</text>
</comment>
<evidence type="ECO:0000313" key="2">
    <source>
        <dbReference type="Proteomes" id="UP000276133"/>
    </source>
</evidence>
<proteinExistence type="predicted"/>
<keyword evidence="2" id="KW-1185">Reference proteome</keyword>
<accession>A0A3M7ST84</accession>
<reference evidence="1 2" key="1">
    <citation type="journal article" date="2018" name="Sci. Rep.">
        <title>Genomic signatures of local adaptation to the degree of environmental predictability in rotifers.</title>
        <authorList>
            <person name="Franch-Gras L."/>
            <person name="Hahn C."/>
            <person name="Garcia-Roger E.M."/>
            <person name="Carmona M.J."/>
            <person name="Serra M."/>
            <person name="Gomez A."/>
        </authorList>
    </citation>
    <scope>NUCLEOTIDE SEQUENCE [LARGE SCALE GENOMIC DNA]</scope>
    <source>
        <strain evidence="1">HYR1</strain>
    </source>
</reference>
<dbReference type="Proteomes" id="UP000276133">
    <property type="component" value="Unassembled WGS sequence"/>
</dbReference>
<feature type="non-terminal residue" evidence="1">
    <location>
        <position position="1"/>
    </location>
</feature>
<name>A0A3M7ST84_BRAPC</name>